<dbReference type="Proteomes" id="UP000553888">
    <property type="component" value="Unassembled WGS sequence"/>
</dbReference>
<dbReference type="RefSeq" id="WP_179569516.1">
    <property type="nucleotide sequence ID" value="NZ_JACBZY010000001.1"/>
</dbReference>
<comment type="caution">
    <text evidence="2">The sequence shown here is derived from an EMBL/GenBank/DDBJ whole genome shotgun (WGS) entry which is preliminary data.</text>
</comment>
<feature type="transmembrane region" description="Helical" evidence="1">
    <location>
        <begin position="152"/>
        <end position="175"/>
    </location>
</feature>
<reference evidence="2 3" key="1">
    <citation type="submission" date="2020-07" db="EMBL/GenBank/DDBJ databases">
        <title>Sequencing the genomes of 1000 actinobacteria strains.</title>
        <authorList>
            <person name="Klenk H.-P."/>
        </authorList>
    </citation>
    <scope>NUCLEOTIDE SEQUENCE [LARGE SCALE GENOMIC DNA]</scope>
    <source>
        <strain evidence="2 3">DSM 23141</strain>
    </source>
</reference>
<accession>A0A852YHH2</accession>
<protein>
    <submittedName>
        <fullName evidence="2">Uncharacterized protein</fullName>
    </submittedName>
</protein>
<evidence type="ECO:0000313" key="2">
    <source>
        <dbReference type="EMBL" id="NYH00592.1"/>
    </source>
</evidence>
<proteinExistence type="predicted"/>
<feature type="transmembrane region" description="Helical" evidence="1">
    <location>
        <begin position="121"/>
        <end position="140"/>
    </location>
</feature>
<dbReference type="AlphaFoldDB" id="A0A852YHH2"/>
<organism evidence="2 3">
    <name type="scientific">Schumannella luteola</name>
    <dbReference type="NCBI Taxonomy" id="472059"/>
    <lineage>
        <taxon>Bacteria</taxon>
        <taxon>Bacillati</taxon>
        <taxon>Actinomycetota</taxon>
        <taxon>Actinomycetes</taxon>
        <taxon>Micrococcales</taxon>
        <taxon>Microbacteriaceae</taxon>
        <taxon>Schumannella</taxon>
    </lineage>
</organism>
<name>A0A852YHH2_9MICO</name>
<keyword evidence="1" id="KW-0472">Membrane</keyword>
<keyword evidence="1" id="KW-1133">Transmembrane helix</keyword>
<gene>
    <name evidence="2" type="ORF">BJ979_003217</name>
</gene>
<sequence>MSRSERGSGPAGGARRFVEPARALPLRWGSYTPRLIGGLALIVAGGIAIAGSNTFQLLLLLAGSTAHIVGWGVIPSDGWRRVVAALPSTLGCWMALPGPKYLAVLVLPFVAWLLVRHRPALAWLTVPVVIAAAIGVALAVDGFDRALPGAYPWMLPASAVMGAVLIGCAFLARLIHAAVDRSRRNGMQGMPSRRATGDL</sequence>
<evidence type="ECO:0000256" key="1">
    <source>
        <dbReference type="SAM" id="Phobius"/>
    </source>
</evidence>
<keyword evidence="3" id="KW-1185">Reference proteome</keyword>
<dbReference type="EMBL" id="JACBZY010000001">
    <property type="protein sequence ID" value="NYH00592.1"/>
    <property type="molecule type" value="Genomic_DNA"/>
</dbReference>
<evidence type="ECO:0000313" key="3">
    <source>
        <dbReference type="Proteomes" id="UP000553888"/>
    </source>
</evidence>
<feature type="transmembrane region" description="Helical" evidence="1">
    <location>
        <begin position="31"/>
        <end position="50"/>
    </location>
</feature>
<keyword evidence="1" id="KW-0812">Transmembrane</keyword>
<feature type="transmembrane region" description="Helical" evidence="1">
    <location>
        <begin position="94"/>
        <end position="114"/>
    </location>
</feature>